<dbReference type="InterPro" id="IPR001138">
    <property type="entry name" value="Zn2Cys6_DnaBD"/>
</dbReference>
<keyword evidence="3" id="KW-0238">DNA-binding</keyword>
<evidence type="ECO:0000256" key="5">
    <source>
        <dbReference type="ARBA" id="ARBA00023242"/>
    </source>
</evidence>
<feature type="region of interest" description="Disordered" evidence="7">
    <location>
        <begin position="706"/>
        <end position="747"/>
    </location>
</feature>
<dbReference type="SUPFAM" id="SSF57701">
    <property type="entry name" value="Zn2/Cys6 DNA-binding domain"/>
    <property type="match status" value="1"/>
</dbReference>
<accession>A0A0J6FQ64</accession>
<dbReference type="SMART" id="SM00906">
    <property type="entry name" value="Fungal_trans"/>
    <property type="match status" value="1"/>
</dbReference>
<keyword evidence="6" id="KW-0175">Coiled coil</keyword>
<dbReference type="GO" id="GO:0000981">
    <property type="term" value="F:DNA-binding transcription factor activity, RNA polymerase II-specific"/>
    <property type="evidence" value="ECO:0007669"/>
    <property type="project" value="InterPro"/>
</dbReference>
<feature type="compositionally biased region" description="Low complexity" evidence="7">
    <location>
        <begin position="79"/>
        <end position="88"/>
    </location>
</feature>
<dbReference type="InterPro" id="IPR050987">
    <property type="entry name" value="AtrR-like"/>
</dbReference>
<evidence type="ECO:0000313" key="10">
    <source>
        <dbReference type="Proteomes" id="UP000054567"/>
    </source>
</evidence>
<dbReference type="Pfam" id="PF00172">
    <property type="entry name" value="Zn_clus"/>
    <property type="match status" value="1"/>
</dbReference>
<dbReference type="GO" id="GO:0006351">
    <property type="term" value="P:DNA-templated transcription"/>
    <property type="evidence" value="ECO:0007669"/>
    <property type="project" value="InterPro"/>
</dbReference>
<proteinExistence type="predicted"/>
<dbReference type="Proteomes" id="UP000054567">
    <property type="component" value="Unassembled WGS sequence"/>
</dbReference>
<dbReference type="PANTHER" id="PTHR46910:SF1">
    <property type="entry name" value="MISCELLANEOUS ZN(II)2CYS6 TRANSCRIPTION FACTOR (EUROFUNG)-RELATED"/>
    <property type="match status" value="1"/>
</dbReference>
<reference evidence="10" key="2">
    <citation type="journal article" date="2009" name="Genome Res.">
        <title>Comparative genomic analyses of the human fungal pathogens Coccidioides and their relatives.</title>
        <authorList>
            <person name="Sharpton T.J."/>
            <person name="Stajich J.E."/>
            <person name="Rounsley S.D."/>
            <person name="Gardner M.J."/>
            <person name="Wortman J.R."/>
            <person name="Jordar V.S."/>
            <person name="Maiti R."/>
            <person name="Kodira C.D."/>
            <person name="Neafsey D.E."/>
            <person name="Zeng Q."/>
            <person name="Hung C.-Y."/>
            <person name="McMahan C."/>
            <person name="Muszewska A."/>
            <person name="Grynberg M."/>
            <person name="Mandel M.A."/>
            <person name="Kellner E.M."/>
            <person name="Barker B.M."/>
            <person name="Galgiani J.N."/>
            <person name="Orbach M.J."/>
            <person name="Kirkland T.N."/>
            <person name="Cole G.T."/>
            <person name="Henn M.R."/>
            <person name="Birren B.W."/>
            <person name="Taylor J.W."/>
        </authorList>
    </citation>
    <scope>NUCLEOTIDE SEQUENCE [LARGE SCALE GENOMIC DNA]</scope>
    <source>
        <strain evidence="10">RMSCC 3488</strain>
    </source>
</reference>
<dbReference type="OrthoDB" id="2110361at2759"/>
<dbReference type="PROSITE" id="PS50048">
    <property type="entry name" value="ZN2_CY6_FUNGAL_2"/>
    <property type="match status" value="1"/>
</dbReference>
<name>A0A0J6FQ64_COCPO</name>
<evidence type="ECO:0000256" key="2">
    <source>
        <dbReference type="ARBA" id="ARBA00023015"/>
    </source>
</evidence>
<dbReference type="SMART" id="SM00066">
    <property type="entry name" value="GAL4"/>
    <property type="match status" value="1"/>
</dbReference>
<dbReference type="CDD" id="cd12148">
    <property type="entry name" value="fungal_TF_MHR"/>
    <property type="match status" value="1"/>
</dbReference>
<evidence type="ECO:0000256" key="3">
    <source>
        <dbReference type="ARBA" id="ARBA00023125"/>
    </source>
</evidence>
<dbReference type="InterPro" id="IPR036864">
    <property type="entry name" value="Zn2-C6_fun-type_DNA-bd_sf"/>
</dbReference>
<dbReference type="Gene3D" id="4.10.240.10">
    <property type="entry name" value="Zn(2)-C6 fungal-type DNA-binding domain"/>
    <property type="match status" value="1"/>
</dbReference>
<sequence>MHGSYLPSQPTQAKQPILYSSPSLTSDGQPGAAARESSLKHSPLSPDRPGNGLKISHLLYNSASLGTPPALSSSYPNAQPYSRPSSGPGQPPPPPLLIGARHPQDPVVEATNISVGHVVPAAQQPHKRAYRQRRKDPSCDACRERKVKCDASESSSCTECSNRNVRCLFTKETNRRMSSIKQVQDLERQLAQAKQQLHQLRMGLPKPDDHDYDMSDGTPKIPEIGCRPHRINTPSAKYNFAGVCSKMRQYGQGLINFPLTPSYTRYQSPLTSDFPSLPPKNVADVLLRHYFSSIHSIFPILHWPALLDDYDRIYRAGSLRGVPRGWASVFFAVLACGSLHSLDPALIVKGKEYIQTSFSLTDLWQDSFSVDPARAAMLISLFLYENNLKSASWVWLGCAVRIAQDLGLHIESGSWAPLDAEMRRRIWWSLYAWERTLVLELGRPLMIHDEDCDTELPSAIEEHLISEGAPAPPEPRTTPLLATIHVLRSASQLAKALKSQVISPETLEKFECHFRMCLGSFPPEYSVNSNQYLDPQSLPPIICLQNTRLVLHRHNVSPACSPEMRRTALEQCLAVAHDTTRILTRCMRSPGSLDSIGPGTGEWRYLLAAAANTVLCTHIWRCILLLLFKAEFSAALVCIQASAAIGDVRTVNNAAGRYISFFLKCLLEKQQHGEIMHLERDEEILAYVSADLQARIDGSWVWQNSENQSPLTATPPPTSSPSSTASPVRGRFVDPPRSEPSRKDECDQDWEGWEWLEQTTQMLLSKQQRQRQVSATETKRSFFIEPKLDRPVESLSGSQTSHTSNSKMTIASII</sequence>
<dbReference type="Pfam" id="PF04082">
    <property type="entry name" value="Fungal_trans"/>
    <property type="match status" value="1"/>
</dbReference>
<dbReference type="CDD" id="cd00067">
    <property type="entry name" value="GAL4"/>
    <property type="match status" value="1"/>
</dbReference>
<evidence type="ECO:0000313" key="9">
    <source>
        <dbReference type="EMBL" id="KMM72538.1"/>
    </source>
</evidence>
<dbReference type="VEuPathDB" id="FungiDB:CPAG_08832"/>
<dbReference type="InterPro" id="IPR007219">
    <property type="entry name" value="XnlR_reg_dom"/>
</dbReference>
<feature type="region of interest" description="Disordered" evidence="7">
    <location>
        <begin position="1"/>
        <end position="55"/>
    </location>
</feature>
<protein>
    <recommendedName>
        <fullName evidence="8">Zn(2)-C6 fungal-type domain-containing protein</fullName>
    </recommendedName>
</protein>
<feature type="compositionally biased region" description="Polar residues" evidence="7">
    <location>
        <begin position="795"/>
        <end position="814"/>
    </location>
</feature>
<feature type="coiled-coil region" evidence="6">
    <location>
        <begin position="176"/>
        <end position="203"/>
    </location>
</feature>
<keyword evidence="1" id="KW-0479">Metal-binding</keyword>
<organism evidence="9 10">
    <name type="scientific">Coccidioides posadasii RMSCC 3488</name>
    <dbReference type="NCBI Taxonomy" id="454284"/>
    <lineage>
        <taxon>Eukaryota</taxon>
        <taxon>Fungi</taxon>
        <taxon>Dikarya</taxon>
        <taxon>Ascomycota</taxon>
        <taxon>Pezizomycotina</taxon>
        <taxon>Eurotiomycetes</taxon>
        <taxon>Eurotiomycetidae</taxon>
        <taxon>Onygenales</taxon>
        <taxon>Onygenaceae</taxon>
        <taxon>Coccidioides</taxon>
    </lineage>
</organism>
<dbReference type="PROSITE" id="PS00463">
    <property type="entry name" value="ZN2_CY6_FUNGAL_1"/>
    <property type="match status" value="1"/>
</dbReference>
<feature type="compositionally biased region" description="Basic and acidic residues" evidence="7">
    <location>
        <begin position="731"/>
        <end position="745"/>
    </location>
</feature>
<gene>
    <name evidence="9" type="ORF">CPAG_08832</name>
</gene>
<keyword evidence="5" id="KW-0539">Nucleus</keyword>
<keyword evidence="4" id="KW-0804">Transcription</keyword>
<dbReference type="EMBL" id="DS268114">
    <property type="protein sequence ID" value="KMM72538.1"/>
    <property type="molecule type" value="Genomic_DNA"/>
</dbReference>
<reference evidence="10" key="3">
    <citation type="journal article" date="2010" name="Genome Res.">
        <title>Population genomic sequencing of Coccidioides fungi reveals recent hybridization and transposon control.</title>
        <authorList>
            <person name="Neafsey D.E."/>
            <person name="Barker B.M."/>
            <person name="Sharpton T.J."/>
            <person name="Stajich J.E."/>
            <person name="Park D.J."/>
            <person name="Whiston E."/>
            <person name="Hung C.-Y."/>
            <person name="McMahan C."/>
            <person name="White J."/>
            <person name="Sykes S."/>
            <person name="Heiman D."/>
            <person name="Young S."/>
            <person name="Zeng Q."/>
            <person name="Abouelleil A."/>
            <person name="Aftuck L."/>
            <person name="Bessette D."/>
            <person name="Brown A."/>
            <person name="FitzGerald M."/>
            <person name="Lui A."/>
            <person name="Macdonald J.P."/>
            <person name="Priest M."/>
            <person name="Orbach M.J."/>
            <person name="Galgiani J.N."/>
            <person name="Kirkland T.N."/>
            <person name="Cole G.T."/>
            <person name="Birren B.W."/>
            <person name="Henn M.R."/>
            <person name="Taylor J.W."/>
            <person name="Rounsley S.D."/>
        </authorList>
    </citation>
    <scope>NUCLEOTIDE SEQUENCE [LARGE SCALE GENOMIC DNA]</scope>
    <source>
        <strain evidence="10">RMSCC 3488</strain>
    </source>
</reference>
<dbReference type="PANTHER" id="PTHR46910">
    <property type="entry name" value="TRANSCRIPTION FACTOR PDR1"/>
    <property type="match status" value="1"/>
</dbReference>
<evidence type="ECO:0000256" key="4">
    <source>
        <dbReference type="ARBA" id="ARBA00023163"/>
    </source>
</evidence>
<feature type="domain" description="Zn(2)-C6 fungal-type" evidence="8">
    <location>
        <begin position="138"/>
        <end position="169"/>
    </location>
</feature>
<dbReference type="AlphaFoldDB" id="A0A0J6FQ64"/>
<dbReference type="GO" id="GO:0003677">
    <property type="term" value="F:DNA binding"/>
    <property type="evidence" value="ECO:0007669"/>
    <property type="project" value="UniProtKB-KW"/>
</dbReference>
<feature type="region of interest" description="Disordered" evidence="7">
    <location>
        <begin position="68"/>
        <end position="101"/>
    </location>
</feature>
<feature type="compositionally biased region" description="Polar residues" evidence="7">
    <location>
        <begin position="1"/>
        <end position="28"/>
    </location>
</feature>
<reference evidence="9 10" key="1">
    <citation type="submission" date="2007-06" db="EMBL/GenBank/DDBJ databases">
        <title>The Genome Sequence of Coccidioides posadasii RMSCC_3488.</title>
        <authorList>
            <consortium name="Coccidioides Genome Resources Consortium"/>
            <consortium name="The Broad Institute Genome Sequencing Platform"/>
            <person name="Henn M.R."/>
            <person name="Sykes S."/>
            <person name="Young S."/>
            <person name="Jaffe D."/>
            <person name="Berlin A."/>
            <person name="Alvarez P."/>
            <person name="Butler J."/>
            <person name="Gnerre S."/>
            <person name="Grabherr M."/>
            <person name="Mauceli E."/>
            <person name="Brockman W."/>
            <person name="Kodira C."/>
            <person name="Alvarado L."/>
            <person name="Zeng Q."/>
            <person name="Crawford M."/>
            <person name="Antoine C."/>
            <person name="Devon K."/>
            <person name="Galgiani J."/>
            <person name="Orsborn K."/>
            <person name="Lewis M.L."/>
            <person name="Nusbaum C."/>
            <person name="Galagan J."/>
            <person name="Birren B."/>
        </authorList>
    </citation>
    <scope>NUCLEOTIDE SEQUENCE [LARGE SCALE GENOMIC DNA]</scope>
    <source>
        <strain evidence="9 10">RMSCC 3488</strain>
    </source>
</reference>
<evidence type="ECO:0000256" key="6">
    <source>
        <dbReference type="SAM" id="Coils"/>
    </source>
</evidence>
<evidence type="ECO:0000259" key="8">
    <source>
        <dbReference type="PROSITE" id="PS50048"/>
    </source>
</evidence>
<keyword evidence="2" id="KW-0805">Transcription regulation</keyword>
<feature type="region of interest" description="Disordered" evidence="7">
    <location>
        <begin position="792"/>
        <end position="814"/>
    </location>
</feature>
<dbReference type="GO" id="GO:0008270">
    <property type="term" value="F:zinc ion binding"/>
    <property type="evidence" value="ECO:0007669"/>
    <property type="project" value="InterPro"/>
</dbReference>
<evidence type="ECO:0000256" key="1">
    <source>
        <dbReference type="ARBA" id="ARBA00022723"/>
    </source>
</evidence>
<evidence type="ECO:0000256" key="7">
    <source>
        <dbReference type="SAM" id="MobiDB-lite"/>
    </source>
</evidence>
<feature type="compositionally biased region" description="Polar residues" evidence="7">
    <location>
        <begin position="68"/>
        <end position="77"/>
    </location>
</feature>